<evidence type="ECO:0000313" key="6">
    <source>
        <dbReference type="EMBL" id="MXO55288.1"/>
    </source>
</evidence>
<comment type="caution">
    <text evidence="6">The sequence shown here is derived from an EMBL/GenBank/DDBJ whole genome shotgun (WGS) entry which is preliminary data.</text>
</comment>
<feature type="domain" description="Tyr recombinase" evidence="5">
    <location>
        <begin position="199"/>
        <end position="372"/>
    </location>
</feature>
<dbReference type="Gene3D" id="3.30.160.390">
    <property type="entry name" value="Integrase, DNA-binding domain"/>
    <property type="match status" value="1"/>
</dbReference>
<proteinExistence type="inferred from homology"/>
<protein>
    <submittedName>
        <fullName evidence="6">Tyrosine-type recombinase/integrase</fullName>
    </submittedName>
</protein>
<gene>
    <name evidence="6" type="ORF">GRI36_00180</name>
</gene>
<sequence length="383" mass="43600">MKQQKLTEKIVREMIPPSIQDQLIVRDIVMMGLAIRITRSGHRAFVFNYYCNGTQRRMTIGSPPAWSVSAARERAKQIRRQIDAGVDPLEEKRKARDEETLAGVWKRYRDDVLSTRSSKTQVNVTSIWDRLVLPALGRQRLAYIHQPDIEKLHRKVSQRTPTQSNRMLASIQHVFSKSIQWGLSEQNPVKGVERNREAGRVRFLSDTELERFLSVLRQSPKTPSSLAIEFLLLTGARSGETFRAKWSEFDLDAAVWQKPAANTKSRKLHRVPLSPEAIQLLLSSQRIAVNEYVFPGKSGAHLTTVKTLFTRLIKEARIEGFRIHDLRHSYASMLAIQGVPLLAIGNLLGHSQLSTTARYAHLDDSNLREATRMVGNKVKMHGK</sequence>
<keyword evidence="7" id="KW-1185">Reference proteome</keyword>
<dbReference type="PANTHER" id="PTHR30629">
    <property type="entry name" value="PROPHAGE INTEGRASE"/>
    <property type="match status" value="1"/>
</dbReference>
<dbReference type="EMBL" id="WTYS01000001">
    <property type="protein sequence ID" value="MXO55288.1"/>
    <property type="molecule type" value="Genomic_DNA"/>
</dbReference>
<dbReference type="GO" id="GO:0003677">
    <property type="term" value="F:DNA binding"/>
    <property type="evidence" value="ECO:0007669"/>
    <property type="project" value="UniProtKB-KW"/>
</dbReference>
<evidence type="ECO:0000256" key="1">
    <source>
        <dbReference type="ARBA" id="ARBA00008857"/>
    </source>
</evidence>
<dbReference type="Gene3D" id="1.10.443.10">
    <property type="entry name" value="Intergrase catalytic core"/>
    <property type="match status" value="1"/>
</dbReference>
<dbReference type="Proteomes" id="UP000468943">
    <property type="component" value="Unassembled WGS sequence"/>
</dbReference>
<evidence type="ECO:0000259" key="5">
    <source>
        <dbReference type="PROSITE" id="PS51898"/>
    </source>
</evidence>
<comment type="similarity">
    <text evidence="1">Belongs to the 'phage' integrase family.</text>
</comment>
<dbReference type="GO" id="GO:0006310">
    <property type="term" value="P:DNA recombination"/>
    <property type="evidence" value="ECO:0007669"/>
    <property type="project" value="UniProtKB-KW"/>
</dbReference>
<dbReference type="InterPro" id="IPR010998">
    <property type="entry name" value="Integrase_recombinase_N"/>
</dbReference>
<evidence type="ECO:0000256" key="2">
    <source>
        <dbReference type="ARBA" id="ARBA00022908"/>
    </source>
</evidence>
<dbReference type="AlphaFoldDB" id="A0A6I4SIS8"/>
<dbReference type="PANTHER" id="PTHR30629:SF2">
    <property type="entry name" value="PROPHAGE INTEGRASE INTS-RELATED"/>
    <property type="match status" value="1"/>
</dbReference>
<keyword evidence="4" id="KW-0233">DNA recombination</keyword>
<dbReference type="Gene3D" id="1.10.150.130">
    <property type="match status" value="1"/>
</dbReference>
<dbReference type="InterPro" id="IPR025166">
    <property type="entry name" value="Integrase_DNA_bind_dom"/>
</dbReference>
<reference evidence="6 7" key="1">
    <citation type="submission" date="2019-12" db="EMBL/GenBank/DDBJ databases">
        <title>Genomic-based taxomic classification of the family Erythrobacteraceae.</title>
        <authorList>
            <person name="Xu L."/>
        </authorList>
    </citation>
    <scope>NUCLEOTIDE SEQUENCE [LARGE SCALE GENOMIC DNA]</scope>
    <source>
        <strain evidence="6 7">JCM 17802</strain>
    </source>
</reference>
<dbReference type="RefSeq" id="WP_160596630.1">
    <property type="nucleotide sequence ID" value="NZ_WTYS01000001.1"/>
</dbReference>
<evidence type="ECO:0000256" key="3">
    <source>
        <dbReference type="ARBA" id="ARBA00023125"/>
    </source>
</evidence>
<dbReference type="InterPro" id="IPR011010">
    <property type="entry name" value="DNA_brk_join_enz"/>
</dbReference>
<organism evidence="6 7">
    <name type="scientific">Pontixanthobacter gangjinensis</name>
    <dbReference type="NCBI Taxonomy" id="1028742"/>
    <lineage>
        <taxon>Bacteria</taxon>
        <taxon>Pseudomonadati</taxon>
        <taxon>Pseudomonadota</taxon>
        <taxon>Alphaproteobacteria</taxon>
        <taxon>Sphingomonadales</taxon>
        <taxon>Erythrobacteraceae</taxon>
        <taxon>Pontixanthobacter</taxon>
    </lineage>
</organism>
<dbReference type="Pfam" id="PF00589">
    <property type="entry name" value="Phage_integrase"/>
    <property type="match status" value="1"/>
</dbReference>
<dbReference type="CDD" id="cd00796">
    <property type="entry name" value="INT_Rci_Hp1_C"/>
    <property type="match status" value="1"/>
</dbReference>
<evidence type="ECO:0000256" key="4">
    <source>
        <dbReference type="ARBA" id="ARBA00023172"/>
    </source>
</evidence>
<dbReference type="InterPro" id="IPR050808">
    <property type="entry name" value="Phage_Integrase"/>
</dbReference>
<accession>A0A6I4SIS8</accession>
<dbReference type="OrthoDB" id="7615137at2"/>
<dbReference type="GO" id="GO:0015074">
    <property type="term" value="P:DNA integration"/>
    <property type="evidence" value="ECO:0007669"/>
    <property type="project" value="UniProtKB-KW"/>
</dbReference>
<evidence type="ECO:0000313" key="7">
    <source>
        <dbReference type="Proteomes" id="UP000468943"/>
    </source>
</evidence>
<dbReference type="Pfam" id="PF13356">
    <property type="entry name" value="Arm-DNA-bind_3"/>
    <property type="match status" value="1"/>
</dbReference>
<keyword evidence="3" id="KW-0238">DNA-binding</keyword>
<name>A0A6I4SIS8_9SPHN</name>
<dbReference type="InterPro" id="IPR002104">
    <property type="entry name" value="Integrase_catalytic"/>
</dbReference>
<dbReference type="InterPro" id="IPR038488">
    <property type="entry name" value="Integrase_DNA-bd_sf"/>
</dbReference>
<keyword evidence="2" id="KW-0229">DNA integration</keyword>
<dbReference type="SUPFAM" id="SSF56349">
    <property type="entry name" value="DNA breaking-rejoining enzymes"/>
    <property type="match status" value="1"/>
</dbReference>
<dbReference type="InterPro" id="IPR013762">
    <property type="entry name" value="Integrase-like_cat_sf"/>
</dbReference>
<dbReference type="PROSITE" id="PS51898">
    <property type="entry name" value="TYR_RECOMBINASE"/>
    <property type="match status" value="1"/>
</dbReference>